<dbReference type="Gene3D" id="3.40.50.1760">
    <property type="entry name" value="Glutathione synthase, substrate-binding domain superfamily, eukaryotic"/>
    <property type="match status" value="1"/>
</dbReference>
<dbReference type="GO" id="GO:0005524">
    <property type="term" value="F:ATP binding"/>
    <property type="evidence" value="ECO:0007669"/>
    <property type="project" value="UniProtKB-UniRule"/>
</dbReference>
<comment type="cofactor">
    <cofactor evidence="1">
        <name>Mg(2+)</name>
        <dbReference type="ChEBI" id="CHEBI:18420"/>
    </cofactor>
    <text evidence="1">Binds 1 Mg(2+) ion per subunit.</text>
</comment>
<name>A0ABD2KPK2_9BILA</name>
<organism evidence="4 5">
    <name type="scientific">Heterodera trifolii</name>
    <dbReference type="NCBI Taxonomy" id="157864"/>
    <lineage>
        <taxon>Eukaryota</taxon>
        <taxon>Metazoa</taxon>
        <taxon>Ecdysozoa</taxon>
        <taxon>Nematoda</taxon>
        <taxon>Chromadorea</taxon>
        <taxon>Rhabditida</taxon>
        <taxon>Tylenchina</taxon>
        <taxon>Tylenchomorpha</taxon>
        <taxon>Tylenchoidea</taxon>
        <taxon>Heteroderidae</taxon>
        <taxon>Heteroderinae</taxon>
        <taxon>Heterodera</taxon>
    </lineage>
</organism>
<comment type="pathway">
    <text evidence="1">Sulfur metabolism; glutathione biosynthesis; glutathione from L-cysteine and L-glutamate: step 2/2.</text>
</comment>
<keyword evidence="1" id="KW-0317">Glutathione biosynthesis</keyword>
<dbReference type="Gene3D" id="1.10.1080.10">
    <property type="entry name" value="Glutathione Synthetase, Chain A, domain 3"/>
    <property type="match status" value="1"/>
</dbReference>
<protein>
    <recommendedName>
        <fullName evidence="1">Glutathione synthetase</fullName>
        <shortName evidence="1">GSH-S</shortName>
        <ecNumber evidence="1">6.3.2.3</ecNumber>
    </recommendedName>
</protein>
<dbReference type="Gene3D" id="3.30.1490.80">
    <property type="match status" value="1"/>
</dbReference>
<dbReference type="Proteomes" id="UP001620626">
    <property type="component" value="Unassembled WGS sequence"/>
</dbReference>
<keyword evidence="1" id="KW-0436">Ligase</keyword>
<feature type="binding site" evidence="2">
    <location>
        <position position="488"/>
    </location>
    <ligand>
        <name>ATP</name>
        <dbReference type="ChEBI" id="CHEBI:30616"/>
    </ligand>
</feature>
<dbReference type="GO" id="GO:0000287">
    <property type="term" value="F:magnesium ion binding"/>
    <property type="evidence" value="ECO:0007669"/>
    <property type="project" value="UniProtKB-UniRule"/>
</dbReference>
<comment type="similarity">
    <text evidence="1">Belongs to the eukaryotic GSH synthase family.</text>
</comment>
<keyword evidence="1 2" id="KW-0547">Nucleotide-binding</keyword>
<evidence type="ECO:0000256" key="2">
    <source>
        <dbReference type="PIRSR" id="PIRSR001558-1"/>
    </source>
</evidence>
<gene>
    <name evidence="4" type="ORF">niasHT_026382</name>
</gene>
<evidence type="ECO:0000313" key="5">
    <source>
        <dbReference type="Proteomes" id="UP001620626"/>
    </source>
</evidence>
<dbReference type="Pfam" id="PF03917">
    <property type="entry name" value="GSH_synth_ATP"/>
    <property type="match status" value="1"/>
</dbReference>
<dbReference type="GO" id="GO:0043295">
    <property type="term" value="F:glutathione binding"/>
    <property type="evidence" value="ECO:0007669"/>
    <property type="project" value="UniProtKB-UniRule"/>
</dbReference>
<dbReference type="InterPro" id="IPR014709">
    <property type="entry name" value="Glutathione_synthase_C_euk"/>
</dbReference>
<dbReference type="EC" id="6.3.2.3" evidence="1"/>
<feature type="binding site" evidence="2">
    <location>
        <position position="494"/>
    </location>
    <ligand>
        <name>ATP</name>
        <dbReference type="ChEBI" id="CHEBI:30616"/>
    </ligand>
</feature>
<proteinExistence type="inferred from homology"/>
<feature type="signal peptide" evidence="3">
    <location>
        <begin position="1"/>
        <end position="20"/>
    </location>
</feature>
<dbReference type="AlphaFoldDB" id="A0ABD2KPK2"/>
<evidence type="ECO:0000313" key="4">
    <source>
        <dbReference type="EMBL" id="KAL3104887.1"/>
    </source>
</evidence>
<comment type="catalytic activity">
    <reaction evidence="1">
        <text>gamma-L-glutamyl-L-cysteine + glycine + ATP = glutathione + ADP + phosphate + H(+)</text>
        <dbReference type="Rhea" id="RHEA:13557"/>
        <dbReference type="ChEBI" id="CHEBI:15378"/>
        <dbReference type="ChEBI" id="CHEBI:30616"/>
        <dbReference type="ChEBI" id="CHEBI:43474"/>
        <dbReference type="ChEBI" id="CHEBI:57305"/>
        <dbReference type="ChEBI" id="CHEBI:57925"/>
        <dbReference type="ChEBI" id="CHEBI:58173"/>
        <dbReference type="ChEBI" id="CHEBI:456216"/>
        <dbReference type="EC" id="6.3.2.3"/>
    </reaction>
</comment>
<dbReference type="Gene3D" id="3.30.1490.50">
    <property type="match status" value="1"/>
</dbReference>
<reference evidence="4 5" key="1">
    <citation type="submission" date="2024-10" db="EMBL/GenBank/DDBJ databases">
        <authorList>
            <person name="Kim D."/>
        </authorList>
    </citation>
    <scope>NUCLEOTIDE SEQUENCE [LARGE SCALE GENOMIC DNA]</scope>
    <source>
        <strain evidence="4">BH-2024</strain>
    </source>
</reference>
<accession>A0ABD2KPK2</accession>
<feature type="binding site" evidence="2">
    <location>
        <position position="458"/>
    </location>
    <ligand>
        <name>ATP</name>
        <dbReference type="ChEBI" id="CHEBI:30616"/>
    </ligand>
</feature>
<keyword evidence="1" id="KW-0460">Magnesium</keyword>
<keyword evidence="3" id="KW-0732">Signal</keyword>
<keyword evidence="1 2" id="KW-0067">ATP-binding</keyword>
<dbReference type="GO" id="GO:0004363">
    <property type="term" value="F:glutathione synthase activity"/>
    <property type="evidence" value="ECO:0007669"/>
    <property type="project" value="UniProtKB-UniRule"/>
</dbReference>
<dbReference type="Gene3D" id="3.30.470.20">
    <property type="entry name" value="ATP-grasp fold, B domain"/>
    <property type="match status" value="1"/>
</dbReference>
<comment type="caution">
    <text evidence="4">The sequence shown here is derived from an EMBL/GenBank/DDBJ whole genome shotgun (WGS) entry which is preliminary data.</text>
</comment>
<keyword evidence="5" id="KW-1185">Reference proteome</keyword>
<feature type="chain" id="PRO_5044797757" description="Glutathione synthetase" evidence="3">
    <location>
        <begin position="21"/>
        <end position="510"/>
    </location>
</feature>
<dbReference type="SUPFAM" id="SSF56059">
    <property type="entry name" value="Glutathione synthetase ATP-binding domain-like"/>
    <property type="match status" value="1"/>
</dbReference>
<dbReference type="InterPro" id="IPR037013">
    <property type="entry name" value="GSH-S_sub-bd_sf"/>
</dbReference>
<dbReference type="PIRSF" id="PIRSF001558">
    <property type="entry name" value="GSHase"/>
    <property type="match status" value="1"/>
</dbReference>
<evidence type="ECO:0000256" key="1">
    <source>
        <dbReference type="PIRNR" id="PIRNR001558"/>
    </source>
</evidence>
<dbReference type="EMBL" id="JBICBT010000694">
    <property type="protein sequence ID" value="KAL3104887.1"/>
    <property type="molecule type" value="Genomic_DNA"/>
</dbReference>
<keyword evidence="1" id="KW-0479">Metal-binding</keyword>
<dbReference type="InterPro" id="IPR014042">
    <property type="entry name" value="Glutathione_synthase_a-hlx"/>
</dbReference>
<feature type="binding site" evidence="2">
    <location>
        <position position="331"/>
    </location>
    <ligand>
        <name>ATP</name>
        <dbReference type="ChEBI" id="CHEBI:30616"/>
    </ligand>
</feature>
<dbReference type="InterPro" id="IPR005615">
    <property type="entry name" value="Glutathione_synthase"/>
</dbReference>
<dbReference type="InterPro" id="IPR014049">
    <property type="entry name" value="Glutathione_synthase_N_euk"/>
</dbReference>
<dbReference type="PANTHER" id="PTHR11130:SF0">
    <property type="entry name" value="GLUTATHIONE SYNTHETASE"/>
    <property type="match status" value="1"/>
</dbReference>
<dbReference type="PANTHER" id="PTHR11130">
    <property type="entry name" value="GLUTATHIONE SYNTHETASE"/>
    <property type="match status" value="1"/>
</dbReference>
<sequence length="510" mass="58163">MNFLFLFAICFVFLLPFGEGTKNLEDIPSGSTNNDTVAEDAQQKDEQFLMSQIDEAKKWALANGLIQRGRFAPFSLFPSPFPRALFHKAVDVQKSLQLLYFRAMRDFDFLKEMHRDITEEFRQTVDFTENCYKDGFKQPLILFCQRADYMTHQSEENNEKKLELKQVEVNAGPVGGFGTSSRVTMLHQHVLSMANADASSSALPPNHTDTMVAKALHMAWNEFGNREAVILFLHSSPFDPRLIESRQVANEVKRISNGQTKCVFLILREAINRLRLHPKDFSLILDDKFLVAVAVHRYSSATPRELTFTREIIRRSTAIQDTYRSLLAHTKRMQQLFTLPGVVERFFPRPDEAHMVKAIREVLTKSWSIGEGDEEAEEIIKKVKMNPENYVMKWNECGASMEGKKIFFGNEIIEKLETMTSVERNDFIIMEKLRPAQVKNHFIFPNSAPIFNVAATPELGIFGCLLGNIEDGTVLQQFSGEAHQMKTKSATENEGGIWKGKSVYDSPLLV</sequence>
<evidence type="ECO:0000256" key="3">
    <source>
        <dbReference type="SAM" id="SignalP"/>
    </source>
</evidence>